<dbReference type="EMBL" id="MU805974">
    <property type="protein sequence ID" value="KAJ3843534.1"/>
    <property type="molecule type" value="Genomic_DNA"/>
</dbReference>
<evidence type="ECO:0000256" key="1">
    <source>
        <dbReference type="SAM" id="SignalP"/>
    </source>
</evidence>
<name>A0AA38PIH2_9AGAR</name>
<feature type="chain" id="PRO_5041220249" evidence="1">
    <location>
        <begin position="24"/>
        <end position="228"/>
    </location>
</feature>
<comment type="caution">
    <text evidence="2">The sequence shown here is derived from an EMBL/GenBank/DDBJ whole genome shotgun (WGS) entry which is preliminary data.</text>
</comment>
<gene>
    <name evidence="2" type="ORF">F5878DRAFT_638048</name>
</gene>
<evidence type="ECO:0000313" key="2">
    <source>
        <dbReference type="EMBL" id="KAJ3843534.1"/>
    </source>
</evidence>
<sequence>MRFHVTCSLQLASVLLGVISVTAGPLPPDSQHVALQRRVADIPIWMGLSIFHGKRHVNFNADEAEKQLADISMGIGSTFDWVSYPDNDQEPYRLAQPPWKKSTSTANLESYTPRLGMVLRSRLRRKSEMEVHYPILLNRAQLNSHMTDKRIEALQKVGFEYDIQKGKSCVIAALAYFADIGMLVNPEDLLDSAVLNHIIDILHKVQPPLPPDTSAAALPHDPIIPNPA</sequence>
<evidence type="ECO:0000313" key="3">
    <source>
        <dbReference type="Proteomes" id="UP001163846"/>
    </source>
</evidence>
<proteinExistence type="predicted"/>
<feature type="signal peptide" evidence="1">
    <location>
        <begin position="1"/>
        <end position="23"/>
    </location>
</feature>
<reference evidence="2" key="1">
    <citation type="submission" date="2022-08" db="EMBL/GenBank/DDBJ databases">
        <authorList>
            <consortium name="DOE Joint Genome Institute"/>
            <person name="Min B."/>
            <person name="Riley R."/>
            <person name="Sierra-Patev S."/>
            <person name="Naranjo-Ortiz M."/>
            <person name="Looney B."/>
            <person name="Konkel Z."/>
            <person name="Slot J.C."/>
            <person name="Sakamoto Y."/>
            <person name="Steenwyk J.L."/>
            <person name="Rokas A."/>
            <person name="Carro J."/>
            <person name="Camarero S."/>
            <person name="Ferreira P."/>
            <person name="Molpeceres G."/>
            <person name="Ruiz-Duenas F.J."/>
            <person name="Serrano A."/>
            <person name="Henrissat B."/>
            <person name="Drula E."/>
            <person name="Hughes K.W."/>
            <person name="Mata J.L."/>
            <person name="Ishikawa N.K."/>
            <person name="Vargas-Isla R."/>
            <person name="Ushijima S."/>
            <person name="Smith C.A."/>
            <person name="Ahrendt S."/>
            <person name="Andreopoulos W."/>
            <person name="He G."/>
            <person name="Labutti K."/>
            <person name="Lipzen A."/>
            <person name="Ng V."/>
            <person name="Sandor L."/>
            <person name="Barry K."/>
            <person name="Martinez A.T."/>
            <person name="Xiao Y."/>
            <person name="Gibbons J.G."/>
            <person name="Terashima K."/>
            <person name="Hibbett D.S."/>
            <person name="Grigoriev I.V."/>
        </authorList>
    </citation>
    <scope>NUCLEOTIDE SEQUENCE</scope>
    <source>
        <strain evidence="2">TFB9207</strain>
    </source>
</reference>
<protein>
    <submittedName>
        <fullName evidence="2">Uncharacterized protein</fullName>
    </submittedName>
</protein>
<keyword evidence="1" id="KW-0732">Signal</keyword>
<dbReference type="Proteomes" id="UP001163846">
    <property type="component" value="Unassembled WGS sequence"/>
</dbReference>
<keyword evidence="3" id="KW-1185">Reference proteome</keyword>
<accession>A0AA38PIH2</accession>
<organism evidence="2 3">
    <name type="scientific">Lentinula raphanica</name>
    <dbReference type="NCBI Taxonomy" id="153919"/>
    <lineage>
        <taxon>Eukaryota</taxon>
        <taxon>Fungi</taxon>
        <taxon>Dikarya</taxon>
        <taxon>Basidiomycota</taxon>
        <taxon>Agaricomycotina</taxon>
        <taxon>Agaricomycetes</taxon>
        <taxon>Agaricomycetidae</taxon>
        <taxon>Agaricales</taxon>
        <taxon>Marasmiineae</taxon>
        <taxon>Omphalotaceae</taxon>
        <taxon>Lentinula</taxon>
    </lineage>
</organism>
<dbReference type="AlphaFoldDB" id="A0AA38PIH2"/>